<reference evidence="3" key="1">
    <citation type="submission" date="2019-07" db="EMBL/GenBank/DDBJ databases">
        <title>Toxilogical consequences of a new and cryptic species of cyanobacteria (Komarekiella delphini-convector) recovered from the epidermis of a bottlenose dolphin and 1500 ft. in the air.</title>
        <authorList>
            <person name="Brown A.O."/>
            <person name="Dvorak P."/>
            <person name="Villanueva C.D."/>
            <person name="Foss A.J."/>
            <person name="Garvey A.D."/>
            <person name="Gibson Q.A."/>
            <person name="Johansen J.R."/>
            <person name="Casamatta D.A."/>
        </authorList>
    </citation>
    <scope>NUCLEOTIDE SEQUENCE</scope>
    <source>
        <strain evidence="3">SJRDD-AB1</strain>
    </source>
</reference>
<organism evidence="3 4">
    <name type="scientific">Komarekiella delphini-convector SJRDD-AB1</name>
    <dbReference type="NCBI Taxonomy" id="2593771"/>
    <lineage>
        <taxon>Bacteria</taxon>
        <taxon>Bacillati</taxon>
        <taxon>Cyanobacteriota</taxon>
        <taxon>Cyanophyceae</taxon>
        <taxon>Nostocales</taxon>
        <taxon>Nostocaceae</taxon>
        <taxon>Komarekiella</taxon>
        <taxon>Komarekiella delphini-convector</taxon>
    </lineage>
</organism>
<evidence type="ECO:0000259" key="1">
    <source>
        <dbReference type="Pfam" id="PF00534"/>
    </source>
</evidence>
<gene>
    <name evidence="3" type="ORF">FNW02_10160</name>
</gene>
<keyword evidence="4" id="KW-1185">Reference proteome</keyword>
<evidence type="ECO:0000259" key="2">
    <source>
        <dbReference type="Pfam" id="PF13439"/>
    </source>
</evidence>
<feature type="domain" description="Glycosyltransferase subfamily 4-like N-terminal" evidence="2">
    <location>
        <begin position="19"/>
        <end position="181"/>
    </location>
</feature>
<feature type="domain" description="Glycosyl transferase family 1" evidence="1">
    <location>
        <begin position="198"/>
        <end position="350"/>
    </location>
</feature>
<protein>
    <submittedName>
        <fullName evidence="3">Glycosyltransferase</fullName>
    </submittedName>
</protein>
<dbReference type="InterPro" id="IPR028098">
    <property type="entry name" value="Glyco_trans_4-like_N"/>
</dbReference>
<dbReference type="Pfam" id="PF00534">
    <property type="entry name" value="Glycos_transf_1"/>
    <property type="match status" value="1"/>
</dbReference>
<accession>A0AA40VRF2</accession>
<dbReference type="Pfam" id="PF13439">
    <property type="entry name" value="Glyco_transf_4"/>
    <property type="match status" value="1"/>
</dbReference>
<dbReference type="PANTHER" id="PTHR12526">
    <property type="entry name" value="GLYCOSYLTRANSFERASE"/>
    <property type="match status" value="1"/>
</dbReference>
<dbReference type="InterPro" id="IPR001296">
    <property type="entry name" value="Glyco_trans_1"/>
</dbReference>
<dbReference type="AlphaFoldDB" id="A0AA40VRF2"/>
<comment type="caution">
    <text evidence="3">The sequence shown here is derived from an EMBL/GenBank/DDBJ whole genome shotgun (WGS) entry which is preliminary data.</text>
</comment>
<dbReference type="GO" id="GO:0016757">
    <property type="term" value="F:glycosyltransferase activity"/>
    <property type="evidence" value="ECO:0007669"/>
    <property type="project" value="InterPro"/>
</dbReference>
<dbReference type="Gene3D" id="3.40.50.2000">
    <property type="entry name" value="Glycogen Phosphorylase B"/>
    <property type="match status" value="2"/>
</dbReference>
<dbReference type="SUPFAM" id="SSF53756">
    <property type="entry name" value="UDP-Glycosyltransferase/glycogen phosphorylase"/>
    <property type="match status" value="1"/>
</dbReference>
<evidence type="ECO:0000313" key="3">
    <source>
        <dbReference type="EMBL" id="MBD6616186.1"/>
    </source>
</evidence>
<dbReference type="Proteomes" id="UP001165986">
    <property type="component" value="Unassembled WGS sequence"/>
</dbReference>
<sequence>MNIHIYLPQFPAFGDKITDGMTKSIHGLSSGLASHGVQVTILCEGKEDSFFKSNTGYVIKCFAHKNKSHKFEIPSGLKQYIAQEINNSLIIINGIFYFKSYLLSRLCKKNTTPYIIAPHDPYHPSIFNKNAHLKWTYWYLIEKRLLQQANAIQVLDIRHAKWLERLNVHTPAIETPNGFSPDDVHSESSLSWTEVGIPKLLFLGRIDAHNKGLDILIDAFKEVLETIDAKLFIQGPDWGDKSKLQKRAAQLSILEKVSFVEPNYNQSSSSIIAEYDIFCLASRFEGFSLAALEAMLAGRVLLVSEVAGIAHYVQASGCGIVVKPDVLSIKEGLIKLLKSRSNWQEMGLRGRRYALEHLQWNQIARNALENYKTLIK</sequence>
<name>A0AA40VRF2_9NOST</name>
<dbReference type="RefSeq" id="WP_191757417.1">
    <property type="nucleotide sequence ID" value="NZ_VJXY01000008.1"/>
</dbReference>
<evidence type="ECO:0000313" key="4">
    <source>
        <dbReference type="Proteomes" id="UP001165986"/>
    </source>
</evidence>
<dbReference type="EMBL" id="VJXY01000008">
    <property type="protein sequence ID" value="MBD6616186.1"/>
    <property type="molecule type" value="Genomic_DNA"/>
</dbReference>
<proteinExistence type="predicted"/>